<dbReference type="InterPro" id="IPR001789">
    <property type="entry name" value="Sig_transdc_resp-reg_receiver"/>
</dbReference>
<dbReference type="CDD" id="cd00383">
    <property type="entry name" value="trans_reg_C"/>
    <property type="match status" value="1"/>
</dbReference>
<evidence type="ECO:0000256" key="1">
    <source>
        <dbReference type="ARBA" id="ARBA00018672"/>
    </source>
</evidence>
<dbReference type="GO" id="GO:0005829">
    <property type="term" value="C:cytosol"/>
    <property type="evidence" value="ECO:0007669"/>
    <property type="project" value="TreeGrafter"/>
</dbReference>
<dbReference type="GO" id="GO:0000156">
    <property type="term" value="F:phosphorelay response regulator activity"/>
    <property type="evidence" value="ECO:0007669"/>
    <property type="project" value="TreeGrafter"/>
</dbReference>
<dbReference type="OrthoDB" id="9790442at2"/>
<dbReference type="FunFam" id="3.40.50.2300:FF:000002">
    <property type="entry name" value="DNA-binding response regulator PhoP"/>
    <property type="match status" value="1"/>
</dbReference>
<evidence type="ECO:0000256" key="5">
    <source>
        <dbReference type="ARBA" id="ARBA00023125"/>
    </source>
</evidence>
<feature type="domain" description="Response regulatory" evidence="10">
    <location>
        <begin position="2"/>
        <end position="116"/>
    </location>
</feature>
<feature type="domain" description="OmpR/PhoB-type" evidence="11">
    <location>
        <begin position="124"/>
        <end position="222"/>
    </location>
</feature>
<dbReference type="InterPro" id="IPR039420">
    <property type="entry name" value="WalR-like"/>
</dbReference>
<evidence type="ECO:0000256" key="8">
    <source>
        <dbReference type="PROSITE-ProRule" id="PRU00169"/>
    </source>
</evidence>
<dbReference type="Pfam" id="PF00486">
    <property type="entry name" value="Trans_reg_C"/>
    <property type="match status" value="1"/>
</dbReference>
<feature type="modified residue" description="4-aspartylphosphate" evidence="8">
    <location>
        <position position="51"/>
    </location>
</feature>
<protein>
    <recommendedName>
        <fullName evidence="1">Stage 0 sporulation protein A homolog</fullName>
    </recommendedName>
</protein>
<reference evidence="12 13" key="1">
    <citation type="submission" date="2018-02" db="EMBL/GenBank/DDBJ databases">
        <title>Genomic Encyclopedia of Archaeal and Bacterial Type Strains, Phase II (KMG-II): from individual species to whole genera.</title>
        <authorList>
            <person name="Goeker M."/>
        </authorList>
    </citation>
    <scope>NUCLEOTIDE SEQUENCE [LARGE SCALE GENOMIC DNA]</scope>
    <source>
        <strain evidence="12 13">DSM 3808</strain>
    </source>
</reference>
<proteinExistence type="predicted"/>
<evidence type="ECO:0000313" key="13">
    <source>
        <dbReference type="Proteomes" id="UP000237749"/>
    </source>
</evidence>
<dbReference type="InterPro" id="IPR036388">
    <property type="entry name" value="WH-like_DNA-bd_sf"/>
</dbReference>
<dbReference type="SMART" id="SM00448">
    <property type="entry name" value="REC"/>
    <property type="match status" value="1"/>
</dbReference>
<evidence type="ECO:0000256" key="9">
    <source>
        <dbReference type="PROSITE-ProRule" id="PRU01091"/>
    </source>
</evidence>
<dbReference type="PROSITE" id="PS50110">
    <property type="entry name" value="RESPONSE_REGULATORY"/>
    <property type="match status" value="1"/>
</dbReference>
<evidence type="ECO:0000259" key="11">
    <source>
        <dbReference type="PROSITE" id="PS51755"/>
    </source>
</evidence>
<dbReference type="Pfam" id="PF00072">
    <property type="entry name" value="Response_reg"/>
    <property type="match status" value="1"/>
</dbReference>
<keyword evidence="2 8" id="KW-0597">Phosphoprotein</keyword>
<comment type="caution">
    <text evidence="12">The sequence shown here is derived from an EMBL/GenBank/DDBJ whole genome shotgun (WGS) entry which is preliminary data.</text>
</comment>
<evidence type="ECO:0000256" key="4">
    <source>
        <dbReference type="ARBA" id="ARBA00023015"/>
    </source>
</evidence>
<evidence type="ECO:0000256" key="3">
    <source>
        <dbReference type="ARBA" id="ARBA00023012"/>
    </source>
</evidence>
<evidence type="ECO:0000256" key="7">
    <source>
        <dbReference type="ARBA" id="ARBA00024867"/>
    </source>
</evidence>
<feature type="DNA-binding region" description="OmpR/PhoB-type" evidence="9">
    <location>
        <begin position="124"/>
        <end position="222"/>
    </location>
</feature>
<keyword evidence="5 9" id="KW-0238">DNA-binding</keyword>
<dbReference type="PROSITE" id="PS51755">
    <property type="entry name" value="OMPR_PHOB"/>
    <property type="match status" value="1"/>
</dbReference>
<evidence type="ECO:0000256" key="6">
    <source>
        <dbReference type="ARBA" id="ARBA00023163"/>
    </source>
</evidence>
<dbReference type="GO" id="GO:0000976">
    <property type="term" value="F:transcription cis-regulatory region binding"/>
    <property type="evidence" value="ECO:0007669"/>
    <property type="project" value="TreeGrafter"/>
</dbReference>
<dbReference type="Proteomes" id="UP000237749">
    <property type="component" value="Unassembled WGS sequence"/>
</dbReference>
<dbReference type="PANTHER" id="PTHR48111:SF22">
    <property type="entry name" value="REGULATOR OF RPOS"/>
    <property type="match status" value="1"/>
</dbReference>
<gene>
    <name evidence="12" type="ORF">BXY41_104295</name>
</gene>
<evidence type="ECO:0000256" key="2">
    <source>
        <dbReference type="ARBA" id="ARBA00022553"/>
    </source>
</evidence>
<evidence type="ECO:0000313" key="12">
    <source>
        <dbReference type="EMBL" id="PPK81492.1"/>
    </source>
</evidence>
<dbReference type="Gene3D" id="3.40.50.2300">
    <property type="match status" value="1"/>
</dbReference>
<keyword evidence="4" id="KW-0805">Transcription regulation</keyword>
<dbReference type="RefSeq" id="WP_104436582.1">
    <property type="nucleotide sequence ID" value="NZ_PTJA01000004.1"/>
</dbReference>
<dbReference type="InterPro" id="IPR011006">
    <property type="entry name" value="CheY-like_superfamily"/>
</dbReference>
<sequence>MRILLVEDEPDLNQLIVKKLQLEHYTVDSCFNGLDGLEYFQMTDYDAVILDIMIPGMSGLELLKKARRMGKKTPVLLLTARDSIEDRVTGLDAGADDYLVKPFAFTELLARIRVMLRRSSGNISNIFELGDLTVNCDTRLVTRDQKNIPLSSKEFSILEYLIRNAGIVLSRDKISQHIWNYEYEGESNLVDVYIRYLRKKIDEGYSEKLIHTVRGAGYVLRTEDPLQN</sequence>
<evidence type="ECO:0000259" key="10">
    <source>
        <dbReference type="PROSITE" id="PS50110"/>
    </source>
</evidence>
<keyword evidence="3" id="KW-0902">Two-component regulatory system</keyword>
<dbReference type="AlphaFoldDB" id="A0A2S6HUR2"/>
<accession>A0A2S6HUR2</accession>
<dbReference type="InterPro" id="IPR001867">
    <property type="entry name" value="OmpR/PhoB-type_DNA-bd"/>
</dbReference>
<comment type="function">
    <text evidence="7">May play the central regulatory role in sporulation. It may be an element of the effector pathway responsible for the activation of sporulation genes in response to nutritional stress. Spo0A may act in concert with spo0H (a sigma factor) to control the expression of some genes that are critical to the sporulation process.</text>
</comment>
<dbReference type="GO" id="GO:0006355">
    <property type="term" value="P:regulation of DNA-templated transcription"/>
    <property type="evidence" value="ECO:0007669"/>
    <property type="project" value="InterPro"/>
</dbReference>
<organism evidence="12 13">
    <name type="scientific">Lacrimispora xylanisolvens</name>
    <dbReference type="NCBI Taxonomy" id="384636"/>
    <lineage>
        <taxon>Bacteria</taxon>
        <taxon>Bacillati</taxon>
        <taxon>Bacillota</taxon>
        <taxon>Clostridia</taxon>
        <taxon>Lachnospirales</taxon>
        <taxon>Lachnospiraceae</taxon>
        <taxon>Lacrimispora</taxon>
    </lineage>
</organism>
<dbReference type="PANTHER" id="PTHR48111">
    <property type="entry name" value="REGULATOR OF RPOS"/>
    <property type="match status" value="1"/>
</dbReference>
<dbReference type="EMBL" id="PTJA01000004">
    <property type="protein sequence ID" value="PPK81492.1"/>
    <property type="molecule type" value="Genomic_DNA"/>
</dbReference>
<dbReference type="FunFam" id="1.10.10.10:FF:000005">
    <property type="entry name" value="Two-component system response regulator"/>
    <property type="match status" value="1"/>
</dbReference>
<dbReference type="GO" id="GO:0032993">
    <property type="term" value="C:protein-DNA complex"/>
    <property type="evidence" value="ECO:0007669"/>
    <property type="project" value="TreeGrafter"/>
</dbReference>
<keyword evidence="6" id="KW-0804">Transcription</keyword>
<dbReference type="Gene3D" id="6.10.250.690">
    <property type="match status" value="1"/>
</dbReference>
<keyword evidence="13" id="KW-1185">Reference proteome</keyword>
<dbReference type="SUPFAM" id="SSF52172">
    <property type="entry name" value="CheY-like"/>
    <property type="match status" value="1"/>
</dbReference>
<dbReference type="SMART" id="SM00862">
    <property type="entry name" value="Trans_reg_C"/>
    <property type="match status" value="1"/>
</dbReference>
<name>A0A2S6HUR2_9FIRM</name>
<dbReference type="Gene3D" id="1.10.10.10">
    <property type="entry name" value="Winged helix-like DNA-binding domain superfamily/Winged helix DNA-binding domain"/>
    <property type="match status" value="1"/>
</dbReference>